<name>A0A922M1N4_SPOEX</name>
<reference evidence="1" key="1">
    <citation type="journal article" date="2021" name="G3 (Bethesda)">
        <title>Genome and transcriptome analysis of the beet armyworm Spodoptera exigua reveals targets for pest control. .</title>
        <authorList>
            <person name="Simon S."/>
            <person name="Breeschoten T."/>
            <person name="Jansen H.J."/>
            <person name="Dirks R.P."/>
            <person name="Schranz M.E."/>
            <person name="Ros V.I.D."/>
        </authorList>
    </citation>
    <scope>NUCLEOTIDE SEQUENCE</scope>
    <source>
        <strain evidence="1">TB_SE_WUR_2020</strain>
    </source>
</reference>
<organism evidence="1 2">
    <name type="scientific">Spodoptera exigua</name>
    <name type="common">Beet armyworm</name>
    <name type="synonym">Noctua fulgens</name>
    <dbReference type="NCBI Taxonomy" id="7107"/>
    <lineage>
        <taxon>Eukaryota</taxon>
        <taxon>Metazoa</taxon>
        <taxon>Ecdysozoa</taxon>
        <taxon>Arthropoda</taxon>
        <taxon>Hexapoda</taxon>
        <taxon>Insecta</taxon>
        <taxon>Pterygota</taxon>
        <taxon>Neoptera</taxon>
        <taxon>Endopterygota</taxon>
        <taxon>Lepidoptera</taxon>
        <taxon>Glossata</taxon>
        <taxon>Ditrysia</taxon>
        <taxon>Noctuoidea</taxon>
        <taxon>Noctuidae</taxon>
        <taxon>Amphipyrinae</taxon>
        <taxon>Spodoptera</taxon>
    </lineage>
</organism>
<comment type="caution">
    <text evidence="1">The sequence shown here is derived from an EMBL/GenBank/DDBJ whole genome shotgun (WGS) entry which is preliminary data.</text>
</comment>
<accession>A0A922M1N4</accession>
<proteinExistence type="predicted"/>
<evidence type="ECO:0000313" key="1">
    <source>
        <dbReference type="EMBL" id="KAH9628313.1"/>
    </source>
</evidence>
<sequence length="303" mass="34845">MGPYRVKFYNYKMCSGPRSRNVTIATSTLDIGEFGAIASYNCTFTEPAKVEEFKTIVWNVNGNQKNILWNYKVNKPCQHFMISGIMKQYYPNMRNCVIPPGEYNYKTNYTDISYKFFGNSFFYGDYSFKMNAIAKQGNIMCIQINAIFSKKSVGPFDVSFRYFKACPDVEKTLANITTFLYLDQNVYKGGVNLTLTDAARIIEMKVAIHRLQNNHKKLVWDYSIEKPCLNRLVAAALKSYVDLRSCVLRKGSHSTFVNFSESVKIFYGSSFFYGEYIAKFTLYSTRKQVILCVTADEIITKKA</sequence>
<gene>
    <name evidence="1" type="ORF">HF086_017388</name>
</gene>
<dbReference type="Proteomes" id="UP000814243">
    <property type="component" value="Unassembled WGS sequence"/>
</dbReference>
<evidence type="ECO:0000313" key="2">
    <source>
        <dbReference type="Proteomes" id="UP000814243"/>
    </source>
</evidence>
<dbReference type="EMBL" id="JACEFF010000920">
    <property type="protein sequence ID" value="KAH9628313.1"/>
    <property type="molecule type" value="Genomic_DNA"/>
</dbReference>
<dbReference type="AlphaFoldDB" id="A0A922M1N4"/>
<protein>
    <submittedName>
        <fullName evidence="1">Uncharacterized protein</fullName>
    </submittedName>
</protein>